<organism evidence="2 3">
    <name type="scientific">Candidatus Amesbacteria bacterium RIFOXYB1_FULL_44_23</name>
    <dbReference type="NCBI Taxonomy" id="1797263"/>
    <lineage>
        <taxon>Bacteria</taxon>
        <taxon>Candidatus Amesiibacteriota</taxon>
    </lineage>
</organism>
<evidence type="ECO:0000313" key="3">
    <source>
        <dbReference type="Proteomes" id="UP000176424"/>
    </source>
</evidence>
<gene>
    <name evidence="2" type="ORF">A2397_01400</name>
</gene>
<comment type="caution">
    <text evidence="2">The sequence shown here is derived from an EMBL/GenBank/DDBJ whole genome shotgun (WGS) entry which is preliminary data.</text>
</comment>
<feature type="transmembrane region" description="Helical" evidence="1">
    <location>
        <begin position="38"/>
        <end position="56"/>
    </location>
</feature>
<dbReference type="AlphaFoldDB" id="A0A1F4ZRM3"/>
<sequence>MSRKGIRPQWYFAAGVVGLLLLAWGVLRWPPENVYIELIGLGLFFASGYSVVYGLTNKRKTALALMVLVGGSLVLRRMDILDVLTGILLVIISLLISFIN</sequence>
<keyword evidence="1" id="KW-0812">Transmembrane</keyword>
<reference evidence="2 3" key="1">
    <citation type="journal article" date="2016" name="Nat. Commun.">
        <title>Thousands of microbial genomes shed light on interconnected biogeochemical processes in an aquifer system.</title>
        <authorList>
            <person name="Anantharaman K."/>
            <person name="Brown C.T."/>
            <person name="Hug L.A."/>
            <person name="Sharon I."/>
            <person name="Castelle C.J."/>
            <person name="Probst A.J."/>
            <person name="Thomas B.C."/>
            <person name="Singh A."/>
            <person name="Wilkins M.J."/>
            <person name="Karaoz U."/>
            <person name="Brodie E.L."/>
            <person name="Williams K.H."/>
            <person name="Hubbard S.S."/>
            <person name="Banfield J.F."/>
        </authorList>
    </citation>
    <scope>NUCLEOTIDE SEQUENCE [LARGE SCALE GENOMIC DNA]</scope>
</reference>
<proteinExistence type="predicted"/>
<evidence type="ECO:0000313" key="2">
    <source>
        <dbReference type="EMBL" id="OGD08900.1"/>
    </source>
</evidence>
<feature type="transmembrane region" description="Helical" evidence="1">
    <location>
        <begin position="80"/>
        <end position="99"/>
    </location>
</feature>
<accession>A0A1F4ZRM3</accession>
<dbReference type="Proteomes" id="UP000176424">
    <property type="component" value="Unassembled WGS sequence"/>
</dbReference>
<dbReference type="STRING" id="1797263.A2397_01400"/>
<name>A0A1F4ZRM3_9BACT</name>
<protein>
    <submittedName>
        <fullName evidence="2">Uncharacterized protein</fullName>
    </submittedName>
</protein>
<keyword evidence="1" id="KW-0472">Membrane</keyword>
<dbReference type="EMBL" id="MEXR01000045">
    <property type="protein sequence ID" value="OGD08900.1"/>
    <property type="molecule type" value="Genomic_DNA"/>
</dbReference>
<evidence type="ECO:0000256" key="1">
    <source>
        <dbReference type="SAM" id="Phobius"/>
    </source>
</evidence>
<keyword evidence="1" id="KW-1133">Transmembrane helix</keyword>